<gene>
    <name evidence="2" type="ORF">GLOTRDRAFT_123727</name>
</gene>
<dbReference type="Gene3D" id="1.20.120.20">
    <property type="entry name" value="Apolipoprotein"/>
    <property type="match status" value="1"/>
</dbReference>
<proteinExistence type="predicted"/>
<dbReference type="KEGG" id="gtr:GLOTRDRAFT_123727"/>
<dbReference type="Proteomes" id="UP000030669">
    <property type="component" value="Unassembled WGS sequence"/>
</dbReference>
<dbReference type="HOGENOM" id="CLU_1219790_0_0_1"/>
<feature type="coiled-coil region" evidence="1">
    <location>
        <begin position="106"/>
        <end position="137"/>
    </location>
</feature>
<reference evidence="2 3" key="1">
    <citation type="journal article" date="2012" name="Science">
        <title>The Paleozoic origin of enzymatic lignin decomposition reconstructed from 31 fungal genomes.</title>
        <authorList>
            <person name="Floudas D."/>
            <person name="Binder M."/>
            <person name="Riley R."/>
            <person name="Barry K."/>
            <person name="Blanchette R.A."/>
            <person name="Henrissat B."/>
            <person name="Martinez A.T."/>
            <person name="Otillar R."/>
            <person name="Spatafora J.W."/>
            <person name="Yadav J.S."/>
            <person name="Aerts A."/>
            <person name="Benoit I."/>
            <person name="Boyd A."/>
            <person name="Carlson A."/>
            <person name="Copeland A."/>
            <person name="Coutinho P.M."/>
            <person name="de Vries R.P."/>
            <person name="Ferreira P."/>
            <person name="Findley K."/>
            <person name="Foster B."/>
            <person name="Gaskell J."/>
            <person name="Glotzer D."/>
            <person name="Gorecki P."/>
            <person name="Heitman J."/>
            <person name="Hesse C."/>
            <person name="Hori C."/>
            <person name="Igarashi K."/>
            <person name="Jurgens J.A."/>
            <person name="Kallen N."/>
            <person name="Kersten P."/>
            <person name="Kohler A."/>
            <person name="Kuees U."/>
            <person name="Kumar T.K.A."/>
            <person name="Kuo A."/>
            <person name="LaButti K."/>
            <person name="Larrondo L.F."/>
            <person name="Lindquist E."/>
            <person name="Ling A."/>
            <person name="Lombard V."/>
            <person name="Lucas S."/>
            <person name="Lundell T."/>
            <person name="Martin R."/>
            <person name="McLaughlin D.J."/>
            <person name="Morgenstern I."/>
            <person name="Morin E."/>
            <person name="Murat C."/>
            <person name="Nagy L.G."/>
            <person name="Nolan M."/>
            <person name="Ohm R.A."/>
            <person name="Patyshakuliyeva A."/>
            <person name="Rokas A."/>
            <person name="Ruiz-Duenas F.J."/>
            <person name="Sabat G."/>
            <person name="Salamov A."/>
            <person name="Samejima M."/>
            <person name="Schmutz J."/>
            <person name="Slot J.C."/>
            <person name="St John F."/>
            <person name="Stenlid J."/>
            <person name="Sun H."/>
            <person name="Sun S."/>
            <person name="Syed K."/>
            <person name="Tsang A."/>
            <person name="Wiebenga A."/>
            <person name="Young D."/>
            <person name="Pisabarro A."/>
            <person name="Eastwood D.C."/>
            <person name="Martin F."/>
            <person name="Cullen D."/>
            <person name="Grigoriev I.V."/>
            <person name="Hibbett D.S."/>
        </authorList>
    </citation>
    <scope>NUCLEOTIDE SEQUENCE [LARGE SCALE GENOMIC DNA]</scope>
    <source>
        <strain evidence="2 3">ATCC 11539</strain>
    </source>
</reference>
<evidence type="ECO:0000256" key="1">
    <source>
        <dbReference type="SAM" id="Coils"/>
    </source>
</evidence>
<dbReference type="GeneID" id="19300987"/>
<accession>S7RYF0</accession>
<organism evidence="2 3">
    <name type="scientific">Gloeophyllum trabeum (strain ATCC 11539 / FP-39264 / Madison 617)</name>
    <name type="common">Brown rot fungus</name>
    <dbReference type="NCBI Taxonomy" id="670483"/>
    <lineage>
        <taxon>Eukaryota</taxon>
        <taxon>Fungi</taxon>
        <taxon>Dikarya</taxon>
        <taxon>Basidiomycota</taxon>
        <taxon>Agaricomycotina</taxon>
        <taxon>Agaricomycetes</taxon>
        <taxon>Gloeophyllales</taxon>
        <taxon>Gloeophyllaceae</taxon>
        <taxon>Gloeophyllum</taxon>
    </lineage>
</organism>
<sequence length="227" mass="25475">MPVHLPVLTESARQVLQYPPAPADPPSPSDVSKACSLSYTALKYASESEYAVTSNDVCNTATYAVQTIAARVGFPQMNVEEAVVAAVQAAMQPLHQQLNEIGLQFNQRLNEVEQQLNQRLNAMDQQLNQRLNAMDQQLNGMDQRLNGRLNELQGELRRNRRVTALMWNRNEPHTAVAHYEVVPFPGGDDPTEAPVSSRPMLKLVSSLAIWYSSIICLLWTRRMRYGN</sequence>
<protein>
    <submittedName>
        <fullName evidence="2">Uncharacterized protein</fullName>
    </submittedName>
</protein>
<evidence type="ECO:0000313" key="2">
    <source>
        <dbReference type="EMBL" id="EPQ59970.1"/>
    </source>
</evidence>
<evidence type="ECO:0000313" key="3">
    <source>
        <dbReference type="Proteomes" id="UP000030669"/>
    </source>
</evidence>
<dbReference type="AlphaFoldDB" id="S7RYF0"/>
<dbReference type="SUPFAM" id="SSF58113">
    <property type="entry name" value="Apolipoprotein A-I"/>
    <property type="match status" value="1"/>
</dbReference>
<keyword evidence="1" id="KW-0175">Coiled coil</keyword>
<keyword evidence="3" id="KW-1185">Reference proteome</keyword>
<name>S7RYF0_GLOTA</name>
<dbReference type="RefSeq" id="XP_007860473.1">
    <property type="nucleotide sequence ID" value="XM_007862282.1"/>
</dbReference>
<dbReference type="EMBL" id="KB469296">
    <property type="protein sequence ID" value="EPQ59970.1"/>
    <property type="molecule type" value="Genomic_DNA"/>
</dbReference>